<dbReference type="PROSITE" id="PS50280">
    <property type="entry name" value="SET"/>
    <property type="match status" value="1"/>
</dbReference>
<reference evidence="2" key="1">
    <citation type="journal article" date="2021" name="Proc. Natl. Acad. Sci. U.S.A.">
        <title>Three genomes in the algal genus Volvox reveal the fate of a haploid sex-determining region after a transition to homothallism.</title>
        <authorList>
            <person name="Yamamoto K."/>
            <person name="Hamaji T."/>
            <person name="Kawai-Toyooka H."/>
            <person name="Matsuzaki R."/>
            <person name="Takahashi F."/>
            <person name="Nishimura Y."/>
            <person name="Kawachi M."/>
            <person name="Noguchi H."/>
            <person name="Minakuchi Y."/>
            <person name="Umen J.G."/>
            <person name="Toyoda A."/>
            <person name="Nozaki H."/>
        </authorList>
    </citation>
    <scope>NUCLEOTIDE SEQUENCE</scope>
    <source>
        <strain evidence="3">NIES-3785</strain>
        <strain evidence="2">NIES-3786</strain>
    </source>
</reference>
<accession>A0A8J4BZX1</accession>
<dbReference type="SUPFAM" id="SSF82199">
    <property type="entry name" value="SET domain"/>
    <property type="match status" value="1"/>
</dbReference>
<name>A0A8J4BZX1_9CHLO</name>
<organism evidence="2 4">
    <name type="scientific">Volvox reticuliferus</name>
    <dbReference type="NCBI Taxonomy" id="1737510"/>
    <lineage>
        <taxon>Eukaryota</taxon>
        <taxon>Viridiplantae</taxon>
        <taxon>Chlorophyta</taxon>
        <taxon>core chlorophytes</taxon>
        <taxon>Chlorophyceae</taxon>
        <taxon>CS clade</taxon>
        <taxon>Chlamydomonadales</taxon>
        <taxon>Volvocaceae</taxon>
        <taxon>Volvox</taxon>
    </lineage>
</organism>
<dbReference type="InterPro" id="IPR044430">
    <property type="entry name" value="SETD6_SET"/>
</dbReference>
<feature type="domain" description="SET" evidence="1">
    <location>
        <begin position="57"/>
        <end position="290"/>
    </location>
</feature>
<dbReference type="Proteomes" id="UP000722791">
    <property type="component" value="Unassembled WGS sequence"/>
</dbReference>
<dbReference type="Pfam" id="PF00856">
    <property type="entry name" value="SET"/>
    <property type="match status" value="1"/>
</dbReference>
<dbReference type="EMBL" id="BNCQ01000006">
    <property type="protein sequence ID" value="GIL99128.1"/>
    <property type="molecule type" value="Genomic_DNA"/>
</dbReference>
<dbReference type="Proteomes" id="UP000747110">
    <property type="component" value="Unassembled WGS sequence"/>
</dbReference>
<dbReference type="GO" id="GO:0016279">
    <property type="term" value="F:protein-lysine N-methyltransferase activity"/>
    <property type="evidence" value="ECO:0007669"/>
    <property type="project" value="InterPro"/>
</dbReference>
<comment type="caution">
    <text evidence="2">The sequence shown here is derived from an EMBL/GenBank/DDBJ whole genome shotgun (WGS) entry which is preliminary data.</text>
</comment>
<dbReference type="PANTHER" id="PTHR13271">
    <property type="entry name" value="UNCHARACTERIZED PUTATIVE METHYLTRANSFERASE"/>
    <property type="match status" value="1"/>
</dbReference>
<evidence type="ECO:0000259" key="1">
    <source>
        <dbReference type="PROSITE" id="PS50280"/>
    </source>
</evidence>
<evidence type="ECO:0000313" key="2">
    <source>
        <dbReference type="EMBL" id="GIL72649.1"/>
    </source>
</evidence>
<dbReference type="OrthoDB" id="441812at2759"/>
<protein>
    <recommendedName>
        <fullName evidence="1">SET domain-containing protein</fullName>
    </recommendedName>
</protein>
<dbReference type="CDD" id="cd19178">
    <property type="entry name" value="SET_SETD6"/>
    <property type="match status" value="1"/>
</dbReference>
<dbReference type="InterPro" id="IPR001214">
    <property type="entry name" value="SET_dom"/>
</dbReference>
<dbReference type="InterPro" id="IPR046341">
    <property type="entry name" value="SET_dom_sf"/>
</dbReference>
<dbReference type="EMBL" id="BNCP01000004">
    <property type="protein sequence ID" value="GIL72649.1"/>
    <property type="molecule type" value="Genomic_DNA"/>
</dbReference>
<gene>
    <name evidence="2" type="ORF">Vretifemale_2984</name>
    <name evidence="3" type="ORF">Vretimale_4391</name>
</gene>
<proteinExistence type="predicted"/>
<keyword evidence="4" id="KW-1185">Reference proteome</keyword>
<evidence type="ECO:0000313" key="4">
    <source>
        <dbReference type="Proteomes" id="UP000747110"/>
    </source>
</evidence>
<dbReference type="InterPro" id="IPR050600">
    <property type="entry name" value="SETD3_SETD6_MTase"/>
</dbReference>
<dbReference type="PANTHER" id="PTHR13271:SF145">
    <property type="entry name" value="SET DOMAIN-CONTAINING PROTEIN"/>
    <property type="match status" value="1"/>
</dbReference>
<sequence>MPKPPGKDKAKCFAGVYSSATAVREGAYDAAASFRSPTGCTNATPGERDFLAWCQEERVSFPSSHITVLSSTGRALVASRAIKMGEIVVEVPDDAVLMADNCSIRDILEEEGMCKPADDEILEVQGLIIAVMYEKSLGTQSRWAPYLNLIPDDMTHMPLYWKRRELRELRGTAAFDKMMGKVQYPADAPTQVPLLWSEVVEPFIHEHPKLRLPTGKAGYDLYRWATCAVASYSFILGDDKYQAMVPVWDLLNHITGQVNVRLYHCARRHVLQMIATRDISQGEELVNNYGELSNAELLRGYGFVEAHNVNNHVQVPLGFVVRAATNVLQKNVAAEAGTAATGVGARAAGASAAVGAGHGLPSKPGPGVLRDRMSARLRLARRCGLLPPHRVFKVFACRAPPAIMTALIHVLLASDSEISTLRSAAHRAGMMAVAADQCTGRASRSKGIARSRNERGCQAAMQARTAAVVAAAMDSSDTALKRVGLVYDDVVQRMLGRYSCDVSEDKQLLAAIGRHASVPARMHAAVLARMPEKEALLSLRDSISTVRSLRKSLHSASGLQCNGPEIGGRIAVQVAASKPGIDCMITSLSGERNGDKDAPDESRFAAAQFTFGFKV</sequence>
<dbReference type="AlphaFoldDB" id="A0A8J4BZX1"/>
<dbReference type="Gene3D" id="3.90.1410.10">
    <property type="entry name" value="set domain protein methyltransferase, domain 1"/>
    <property type="match status" value="1"/>
</dbReference>
<evidence type="ECO:0000313" key="3">
    <source>
        <dbReference type="EMBL" id="GIL99128.1"/>
    </source>
</evidence>